<protein>
    <submittedName>
        <fullName evidence="2">Amidase</fullName>
    </submittedName>
</protein>
<dbReference type="GO" id="GO:0003824">
    <property type="term" value="F:catalytic activity"/>
    <property type="evidence" value="ECO:0007669"/>
    <property type="project" value="InterPro"/>
</dbReference>
<gene>
    <name evidence="2" type="ORF">F6B43_11505</name>
</gene>
<dbReference type="Gene3D" id="3.90.1300.10">
    <property type="entry name" value="Amidase signature (AS) domain"/>
    <property type="match status" value="1"/>
</dbReference>
<name>A0A5J5J0I2_9MICO</name>
<dbReference type="EMBL" id="VYSA01000002">
    <property type="protein sequence ID" value="KAA9108036.1"/>
    <property type="molecule type" value="Genomic_DNA"/>
</dbReference>
<proteinExistence type="predicted"/>
<dbReference type="InterPro" id="IPR036928">
    <property type="entry name" value="AS_sf"/>
</dbReference>
<dbReference type="PANTHER" id="PTHR11895">
    <property type="entry name" value="TRANSAMIDASE"/>
    <property type="match status" value="1"/>
</dbReference>
<feature type="domain" description="Amidase" evidence="1">
    <location>
        <begin position="32"/>
        <end position="458"/>
    </location>
</feature>
<dbReference type="InterPro" id="IPR020556">
    <property type="entry name" value="Amidase_CS"/>
</dbReference>
<evidence type="ECO:0000259" key="1">
    <source>
        <dbReference type="Pfam" id="PF01425"/>
    </source>
</evidence>
<dbReference type="SUPFAM" id="SSF75304">
    <property type="entry name" value="Amidase signature (AS) enzymes"/>
    <property type="match status" value="1"/>
</dbReference>
<sequence length="477" mass="49915">MTDTTIHTAPLFRWPARDLAAGIAAREISAAEVMRAHLDRIEERNGILRAIVSPVTESDAMRMADDADRAVARGDRLGPLHGLPTGVKDLVDVAGLPTVNGSAAFADAPPAARDSVLAEKLRASGALIIGKTNTPEMGLGTLTFNPVFGVTRNPWDTSRHAGGSSGGAGAAVADGLLPIADGSDSGGSIRYPASFCNVVGLRPTPGAVPTGRLGDGWAPHGVLGPLARDAADTALLLSGISGADDRWPLSWVDDPDALRNGVAPEPGALRLGWSTDVGGLPIDPEVRAAQARARRALEAAGVQIVDIEPDMTGADECWEAIELFAFGADGGARVDVSRDGYRPDYLRNVDEGRAMSADRLSRALARRTELFRATARVLREVDAIVYPGAPVPAPPAEVEWVHDIDGTHFERYFEWQRTACRLTVTGHPVLATPAGFSSDGLPVGLQVVGASRGDARLLAIGATIEAILGHVGRVPGE</sequence>
<dbReference type="AlphaFoldDB" id="A0A5J5J0I2"/>
<dbReference type="OrthoDB" id="182039at2"/>
<dbReference type="PROSITE" id="PS00571">
    <property type="entry name" value="AMIDASES"/>
    <property type="match status" value="1"/>
</dbReference>
<dbReference type="Proteomes" id="UP000325827">
    <property type="component" value="Unassembled WGS sequence"/>
</dbReference>
<accession>A0A5J5J0I2</accession>
<dbReference type="PANTHER" id="PTHR11895:SF76">
    <property type="entry name" value="INDOLEACETAMIDE HYDROLASE"/>
    <property type="match status" value="1"/>
</dbReference>
<dbReference type="InterPro" id="IPR023631">
    <property type="entry name" value="Amidase_dom"/>
</dbReference>
<dbReference type="InterPro" id="IPR000120">
    <property type="entry name" value="Amidase"/>
</dbReference>
<evidence type="ECO:0000313" key="2">
    <source>
        <dbReference type="EMBL" id="KAA9108036.1"/>
    </source>
</evidence>
<dbReference type="Pfam" id="PF01425">
    <property type="entry name" value="Amidase"/>
    <property type="match status" value="1"/>
</dbReference>
<reference evidence="3" key="1">
    <citation type="submission" date="2019-09" db="EMBL/GenBank/DDBJ databases">
        <title>Mumia zhuanghuii sp. nov. isolated from the intestinal contents of plateau pika (Ochotona curzoniae) in the Qinghai-Tibet plateau of China.</title>
        <authorList>
            <person name="Tian Z."/>
        </authorList>
    </citation>
    <scope>NUCLEOTIDE SEQUENCE [LARGE SCALE GENOMIC DNA]</scope>
    <source>
        <strain evidence="3">JCM 30598</strain>
    </source>
</reference>
<evidence type="ECO:0000313" key="3">
    <source>
        <dbReference type="Proteomes" id="UP000325827"/>
    </source>
</evidence>
<dbReference type="RefSeq" id="WP_150449067.1">
    <property type="nucleotide sequence ID" value="NZ_VYSA01000002.1"/>
</dbReference>
<organism evidence="2 3">
    <name type="scientific">Microbacterium rhizomatis</name>
    <dbReference type="NCBI Taxonomy" id="1631477"/>
    <lineage>
        <taxon>Bacteria</taxon>
        <taxon>Bacillati</taxon>
        <taxon>Actinomycetota</taxon>
        <taxon>Actinomycetes</taxon>
        <taxon>Micrococcales</taxon>
        <taxon>Microbacteriaceae</taxon>
        <taxon>Microbacterium</taxon>
    </lineage>
</organism>
<keyword evidence="3" id="KW-1185">Reference proteome</keyword>
<comment type="caution">
    <text evidence="2">The sequence shown here is derived from an EMBL/GenBank/DDBJ whole genome shotgun (WGS) entry which is preliminary data.</text>
</comment>